<evidence type="ECO:0000313" key="3">
    <source>
        <dbReference type="Proteomes" id="UP000186817"/>
    </source>
</evidence>
<organism evidence="2 3">
    <name type="scientific">Symbiodinium microadriaticum</name>
    <name type="common">Dinoflagellate</name>
    <name type="synonym">Zooxanthella microadriatica</name>
    <dbReference type="NCBI Taxonomy" id="2951"/>
    <lineage>
        <taxon>Eukaryota</taxon>
        <taxon>Sar</taxon>
        <taxon>Alveolata</taxon>
        <taxon>Dinophyceae</taxon>
        <taxon>Suessiales</taxon>
        <taxon>Symbiodiniaceae</taxon>
        <taxon>Symbiodinium</taxon>
    </lineage>
</organism>
<dbReference type="AlphaFoldDB" id="A0A1Q9CHU5"/>
<feature type="region of interest" description="Disordered" evidence="1">
    <location>
        <begin position="1"/>
        <end position="26"/>
    </location>
</feature>
<feature type="compositionally biased region" description="Basic and acidic residues" evidence="1">
    <location>
        <begin position="10"/>
        <end position="26"/>
    </location>
</feature>
<evidence type="ECO:0000256" key="1">
    <source>
        <dbReference type="SAM" id="MobiDB-lite"/>
    </source>
</evidence>
<reference evidence="2 3" key="1">
    <citation type="submission" date="2016-02" db="EMBL/GenBank/DDBJ databases">
        <title>Genome analysis of coral dinoflagellate symbionts highlights evolutionary adaptations to a symbiotic lifestyle.</title>
        <authorList>
            <person name="Aranda M."/>
            <person name="Li Y."/>
            <person name="Liew Y.J."/>
            <person name="Baumgarten S."/>
            <person name="Simakov O."/>
            <person name="Wilson M."/>
            <person name="Piel J."/>
            <person name="Ashoor H."/>
            <person name="Bougouffa S."/>
            <person name="Bajic V.B."/>
            <person name="Ryu T."/>
            <person name="Ravasi T."/>
            <person name="Bayer T."/>
            <person name="Micklem G."/>
            <person name="Kim H."/>
            <person name="Bhak J."/>
            <person name="Lajeunesse T.C."/>
            <person name="Voolstra C.R."/>
        </authorList>
    </citation>
    <scope>NUCLEOTIDE SEQUENCE [LARGE SCALE GENOMIC DNA]</scope>
    <source>
        <strain evidence="2 3">CCMP2467</strain>
    </source>
</reference>
<dbReference type="EMBL" id="LSRX01001187">
    <property type="protein sequence ID" value="OLP82504.1"/>
    <property type="molecule type" value="Genomic_DNA"/>
</dbReference>
<dbReference type="Proteomes" id="UP000186817">
    <property type="component" value="Unassembled WGS sequence"/>
</dbReference>
<keyword evidence="3" id="KW-1185">Reference proteome</keyword>
<proteinExistence type="predicted"/>
<evidence type="ECO:0000313" key="2">
    <source>
        <dbReference type="EMBL" id="OLP82504.1"/>
    </source>
</evidence>
<protein>
    <submittedName>
        <fullName evidence="2">Uncharacterized protein</fullName>
    </submittedName>
</protein>
<comment type="caution">
    <text evidence="2">The sequence shown here is derived from an EMBL/GenBank/DDBJ whole genome shotgun (WGS) entry which is preliminary data.</text>
</comment>
<feature type="region of interest" description="Disordered" evidence="1">
    <location>
        <begin position="144"/>
        <end position="179"/>
    </location>
</feature>
<accession>A0A1Q9CHU5</accession>
<sequence>MGCATSSVVEDARQSVSQDDRADLPERHSSFHSMDHLANPFNANHPCPPIRYSHTSWVKQLNGVLKEIEQHPKRLQAVVARKRVASDLSAGIQVPDPEAWDLRCSSAFMKLYSEPGVDSLLMSKRDFACAPIFTVVWGIRDPEHDRPGADGDAAEAHAQEACHTEKKPFNAFNLDTEYP</sequence>
<gene>
    <name evidence="2" type="ORF">AK812_SmicGene36840</name>
</gene>
<name>A0A1Q9CHU5_SYMMI</name>
<feature type="compositionally biased region" description="Basic and acidic residues" evidence="1">
    <location>
        <begin position="144"/>
        <end position="168"/>
    </location>
</feature>